<dbReference type="InterPro" id="IPR041078">
    <property type="entry name" value="Plavaka"/>
</dbReference>
<dbReference type="OrthoDB" id="2576233at2759"/>
<protein>
    <submittedName>
        <fullName evidence="1">Uncharacterized protein</fullName>
    </submittedName>
</protein>
<accession>A0A9P6H4H4</accession>
<reference evidence="1" key="1">
    <citation type="journal article" date="2020" name="Nat. Commun.">
        <title>Large-scale genome sequencing of mycorrhizal fungi provides insights into the early evolution of symbiotic traits.</title>
        <authorList>
            <person name="Miyauchi S."/>
            <person name="Kiss E."/>
            <person name="Kuo A."/>
            <person name="Drula E."/>
            <person name="Kohler A."/>
            <person name="Sanchez-Garcia M."/>
            <person name="Morin E."/>
            <person name="Andreopoulos B."/>
            <person name="Barry K.W."/>
            <person name="Bonito G."/>
            <person name="Buee M."/>
            <person name="Carver A."/>
            <person name="Chen C."/>
            <person name="Cichocki N."/>
            <person name="Clum A."/>
            <person name="Culley D."/>
            <person name="Crous P.W."/>
            <person name="Fauchery L."/>
            <person name="Girlanda M."/>
            <person name="Hayes R.D."/>
            <person name="Keri Z."/>
            <person name="LaButti K."/>
            <person name="Lipzen A."/>
            <person name="Lombard V."/>
            <person name="Magnuson J."/>
            <person name="Maillard F."/>
            <person name="Murat C."/>
            <person name="Nolan M."/>
            <person name="Ohm R.A."/>
            <person name="Pangilinan J."/>
            <person name="Pereira M.F."/>
            <person name="Perotto S."/>
            <person name="Peter M."/>
            <person name="Pfister S."/>
            <person name="Riley R."/>
            <person name="Sitrit Y."/>
            <person name="Stielow J.B."/>
            <person name="Szollosi G."/>
            <person name="Zifcakova L."/>
            <person name="Stursova M."/>
            <person name="Spatafora J.W."/>
            <person name="Tedersoo L."/>
            <person name="Vaario L.M."/>
            <person name="Yamada A."/>
            <person name="Yan M."/>
            <person name="Wang P."/>
            <person name="Xu J."/>
            <person name="Bruns T."/>
            <person name="Baldrian P."/>
            <person name="Vilgalys R."/>
            <person name="Dunand C."/>
            <person name="Henrissat B."/>
            <person name="Grigoriev I.V."/>
            <person name="Hibbett D."/>
            <person name="Nagy L.G."/>
            <person name="Martin F.M."/>
        </authorList>
    </citation>
    <scope>NUCLEOTIDE SEQUENCE</scope>
    <source>
        <strain evidence="1">UH-Tt-Lm1</strain>
    </source>
</reference>
<proteinExistence type="predicted"/>
<dbReference type="Pfam" id="PF18759">
    <property type="entry name" value="Plavaka"/>
    <property type="match status" value="1"/>
</dbReference>
<gene>
    <name evidence="1" type="ORF">BJ322DRAFT_1188064</name>
</gene>
<evidence type="ECO:0000313" key="1">
    <source>
        <dbReference type="EMBL" id="KAF9777292.1"/>
    </source>
</evidence>
<dbReference type="Proteomes" id="UP000736335">
    <property type="component" value="Unassembled WGS sequence"/>
</dbReference>
<organism evidence="1 2">
    <name type="scientific">Thelephora terrestris</name>
    <dbReference type="NCBI Taxonomy" id="56493"/>
    <lineage>
        <taxon>Eukaryota</taxon>
        <taxon>Fungi</taxon>
        <taxon>Dikarya</taxon>
        <taxon>Basidiomycota</taxon>
        <taxon>Agaricomycotina</taxon>
        <taxon>Agaricomycetes</taxon>
        <taxon>Thelephorales</taxon>
        <taxon>Thelephoraceae</taxon>
        <taxon>Thelephora</taxon>
    </lineage>
</organism>
<dbReference type="AlphaFoldDB" id="A0A9P6H4H4"/>
<dbReference type="EMBL" id="WIUZ02000052">
    <property type="protein sequence ID" value="KAF9777292.1"/>
    <property type="molecule type" value="Genomic_DNA"/>
</dbReference>
<comment type="caution">
    <text evidence="1">The sequence shown here is derived from an EMBL/GenBank/DDBJ whole genome shotgun (WGS) entry which is preliminary data.</text>
</comment>
<evidence type="ECO:0000313" key="2">
    <source>
        <dbReference type="Proteomes" id="UP000736335"/>
    </source>
</evidence>
<reference evidence="1" key="2">
    <citation type="submission" date="2020-11" db="EMBL/GenBank/DDBJ databases">
        <authorList>
            <consortium name="DOE Joint Genome Institute"/>
            <person name="Kuo A."/>
            <person name="Miyauchi S."/>
            <person name="Kiss E."/>
            <person name="Drula E."/>
            <person name="Kohler A."/>
            <person name="Sanchez-Garcia M."/>
            <person name="Andreopoulos B."/>
            <person name="Barry K.W."/>
            <person name="Bonito G."/>
            <person name="Buee M."/>
            <person name="Carver A."/>
            <person name="Chen C."/>
            <person name="Cichocki N."/>
            <person name="Clum A."/>
            <person name="Culley D."/>
            <person name="Crous P.W."/>
            <person name="Fauchery L."/>
            <person name="Girlanda M."/>
            <person name="Hayes R."/>
            <person name="Keri Z."/>
            <person name="Labutti K."/>
            <person name="Lipzen A."/>
            <person name="Lombard V."/>
            <person name="Magnuson J."/>
            <person name="Maillard F."/>
            <person name="Morin E."/>
            <person name="Murat C."/>
            <person name="Nolan M."/>
            <person name="Ohm R."/>
            <person name="Pangilinan J."/>
            <person name="Pereira M."/>
            <person name="Perotto S."/>
            <person name="Peter M."/>
            <person name="Riley R."/>
            <person name="Sitrit Y."/>
            <person name="Stielow B."/>
            <person name="Szollosi G."/>
            <person name="Zifcakova L."/>
            <person name="Stursova M."/>
            <person name="Spatafora J.W."/>
            <person name="Tedersoo L."/>
            <person name="Vaario L.-M."/>
            <person name="Yamada A."/>
            <person name="Yan M."/>
            <person name="Wang P."/>
            <person name="Xu J."/>
            <person name="Bruns T."/>
            <person name="Baldrian P."/>
            <person name="Vilgalys R."/>
            <person name="Henrissat B."/>
            <person name="Grigoriev I.V."/>
            <person name="Hibbett D."/>
            <person name="Nagy L.G."/>
            <person name="Martin F.M."/>
        </authorList>
    </citation>
    <scope>NUCLEOTIDE SEQUENCE</scope>
    <source>
        <strain evidence="1">UH-Tt-Lm1</strain>
    </source>
</reference>
<name>A0A9P6H4H4_9AGAM</name>
<keyword evidence="2" id="KW-1185">Reference proteome</keyword>
<sequence>MLTTLQYHFCRQVKNIPETFVENIPNVIDLGNESDEDTGGDDDEHGRFLSAEEAAGLQREMWGDARIEVYPGKGAGAVHSQGIPTMKEFENTLGGPSPNLFAPFNSQTDWELAKWAKLRGPGSTAFTELMGIPGLREKLGTSYKNANELNKKIDSLPTNRPKFKRKKVEHADETNEFFCRDIIDCIKELYGRHDFVPHLKFKPERHYADPDQTIRIYGDMHTGRWWWKIQKAVESRIPGATIIPVMISSDKTQVTSFGGKSVYPVYITIGNIPKDIRRKPSTHAQVLLAYLPVSTLDQIDSATSRQRAVPNLFHFCMRHILGAMEQAGKTGVMMKSGDGLIRRCHPILAVFAGDHPEQCLAACTKVNECPKGRTPPNSLGEYGPCDLCEAGDILEILGAFNPDEQPEEYNMFCKSAGIKPVVHPFWESLPYTHIYQAITPDVLHQLHQGVIKHLVSWLVTEFGSAELDARCRTMPPNHNICHFSKGISKLKRASGKKHAAIGKIVLGLIAGLPVSNGCSPNKLVIATRAVLEFLYLAQLPSHNDETLQDLDSALATFHENKSIFIDLGIREDFNLPKLHSLLHYTSSIKLFGSTDNYNTEYSEHLHIDLAKDAYAATNHKDELVQMTTWLERKEKIVQFDAIVEWRLLGRLQPLIKPPPTAHHAHVQMTREPVAQVPLDKIVSKYGATDFNNALAKFLTHHENPNISRQALQSAASQFRFNFDRISVFHKVKLWIRDPQGCAETEDTLDVIHARCMTTTRTGRKLSARFDTALIDISSGSGEDDQCGVEGYRIGQVRVVFKLPPSACNRFETLQSKHLAYVEWFSSFAHSPEPLHGLYKVSRALPSEHRKSAIVEVSRMHQSIHLFPCFGGPWRSNWNPNNVLERCDTYLVNSFQNRQSYLTVY</sequence>